<reference evidence="7 8" key="1">
    <citation type="submission" date="2015-05" db="EMBL/GenBank/DDBJ databases">
        <title>Comparative analyses of the lipooligosaccharides from nottypeable Haemophilus influenzae and Haemophilus haemolyticus.</title>
        <authorList>
            <person name="Post D.M.B."/>
            <person name="Ketterer M.R."/>
            <person name="Coffin J.E."/>
            <person name="Reinders L.M."/>
            <person name="Munson R.S.Jr."/>
            <person name="Bair T.B."/>
            <person name="Murphy T.F."/>
            <person name="Foster E."/>
            <person name="Gibson B.W."/>
            <person name="Apicella M.A."/>
        </authorList>
    </citation>
    <scope>NUCLEOTIDE SEQUENCE [LARGE SCALE GENOMIC DNA]</scope>
    <source>
        <strain evidence="7 8">11P18</strain>
    </source>
</reference>
<keyword evidence="1" id="KW-0963">Cytoplasm</keyword>
<dbReference type="Gene3D" id="2.60.120.10">
    <property type="entry name" value="Jelly Rolls"/>
    <property type="match status" value="1"/>
</dbReference>
<dbReference type="InterPro" id="IPR018062">
    <property type="entry name" value="HTH_AraC-typ_CS"/>
</dbReference>
<keyword evidence="2" id="KW-0805">Transcription regulation</keyword>
<keyword evidence="5" id="KW-0804">Transcription</keyword>
<dbReference type="GO" id="GO:0003700">
    <property type="term" value="F:DNA-binding transcription factor activity"/>
    <property type="evidence" value="ECO:0007669"/>
    <property type="project" value="InterPro"/>
</dbReference>
<sequence>MDYLDKLIHLAQVRGEINIRCEFQGEWQVAHQEKDAGKGVFHLIEQGECWLTLGQKQFHLKEGDIFFLPQNQPHFMRHSSDKTKDASLKKSWQGTFELYQVGQGTPDLKMFCGAFYYQQDALLTASMPEYLHLNLCDTAIHPLVQLFLQEAQKNDAGTKSVVDALSNVLLIYILRHAIQENLITGGVLLALQDKRLNAVLGAILQRPQEDWRIEQLSDLSAMSRANFIRVFQQQLGMSPGRFITQVRLQSAAFLLKQSQQSVLAIALEVGYQSEAHFSKAFKNYYQLSPSQYRKSASL</sequence>
<dbReference type="Proteomes" id="UP000034750">
    <property type="component" value="Unassembled WGS sequence"/>
</dbReference>
<dbReference type="InterPro" id="IPR032783">
    <property type="entry name" value="AraC_lig"/>
</dbReference>
<keyword evidence="3" id="KW-0238">DNA-binding</keyword>
<dbReference type="SUPFAM" id="SSF46689">
    <property type="entry name" value="Homeodomain-like"/>
    <property type="match status" value="2"/>
</dbReference>
<evidence type="ECO:0000256" key="3">
    <source>
        <dbReference type="ARBA" id="ARBA00023125"/>
    </source>
</evidence>
<dbReference type="Pfam" id="PF12833">
    <property type="entry name" value="HTH_18"/>
    <property type="match status" value="1"/>
</dbReference>
<dbReference type="InterPro" id="IPR009057">
    <property type="entry name" value="Homeodomain-like_sf"/>
</dbReference>
<dbReference type="PRINTS" id="PR00032">
    <property type="entry name" value="HTHARAC"/>
</dbReference>
<dbReference type="Pfam" id="PF12852">
    <property type="entry name" value="Cupin_6"/>
    <property type="match status" value="1"/>
</dbReference>
<evidence type="ECO:0000313" key="7">
    <source>
        <dbReference type="EMBL" id="KKZ59481.1"/>
    </source>
</evidence>
<dbReference type="PANTHER" id="PTHR46796">
    <property type="entry name" value="HTH-TYPE TRANSCRIPTIONAL ACTIVATOR RHAS-RELATED"/>
    <property type="match status" value="1"/>
</dbReference>
<dbReference type="GO" id="GO:0043565">
    <property type="term" value="F:sequence-specific DNA binding"/>
    <property type="evidence" value="ECO:0007669"/>
    <property type="project" value="InterPro"/>
</dbReference>
<dbReference type="SUPFAM" id="SSF51215">
    <property type="entry name" value="Regulatory protein AraC"/>
    <property type="match status" value="1"/>
</dbReference>
<comment type="caution">
    <text evidence="7">The sequence shown here is derived from an EMBL/GenBank/DDBJ whole genome shotgun (WGS) entry which is preliminary data.</text>
</comment>
<dbReference type="SMART" id="SM00342">
    <property type="entry name" value="HTH_ARAC"/>
    <property type="match status" value="1"/>
</dbReference>
<dbReference type="PROSITE" id="PS01124">
    <property type="entry name" value="HTH_ARAC_FAMILY_2"/>
    <property type="match status" value="1"/>
</dbReference>
<dbReference type="EMBL" id="LCTK01000006">
    <property type="protein sequence ID" value="KKZ59481.1"/>
    <property type="molecule type" value="Genomic_DNA"/>
</dbReference>
<evidence type="ECO:0000313" key="8">
    <source>
        <dbReference type="Proteomes" id="UP000034750"/>
    </source>
</evidence>
<dbReference type="InterPro" id="IPR050204">
    <property type="entry name" value="AraC_XylS_family_regulators"/>
</dbReference>
<dbReference type="AlphaFoldDB" id="A0A0M3G8Y7"/>
<keyword evidence="4" id="KW-0010">Activator</keyword>
<evidence type="ECO:0000256" key="5">
    <source>
        <dbReference type="ARBA" id="ARBA00023163"/>
    </source>
</evidence>
<dbReference type="PANTHER" id="PTHR46796:SF13">
    <property type="entry name" value="HTH-TYPE TRANSCRIPTIONAL ACTIVATOR RHAS"/>
    <property type="match status" value="1"/>
</dbReference>
<dbReference type="InterPro" id="IPR020449">
    <property type="entry name" value="Tscrpt_reg_AraC-type_HTH"/>
</dbReference>
<dbReference type="InterPro" id="IPR018060">
    <property type="entry name" value="HTH_AraC"/>
</dbReference>
<name>A0A0M3G8Y7_HAEHA</name>
<dbReference type="InterPro" id="IPR014710">
    <property type="entry name" value="RmlC-like_jellyroll"/>
</dbReference>
<dbReference type="InterPro" id="IPR037923">
    <property type="entry name" value="HTH-like"/>
</dbReference>
<evidence type="ECO:0000256" key="1">
    <source>
        <dbReference type="ARBA" id="ARBA00022490"/>
    </source>
</evidence>
<dbReference type="PROSITE" id="PS00041">
    <property type="entry name" value="HTH_ARAC_FAMILY_1"/>
    <property type="match status" value="1"/>
</dbReference>
<evidence type="ECO:0000256" key="4">
    <source>
        <dbReference type="ARBA" id="ARBA00023159"/>
    </source>
</evidence>
<organism evidence="7 8">
    <name type="scientific">Haemophilus haemolyticus</name>
    <dbReference type="NCBI Taxonomy" id="726"/>
    <lineage>
        <taxon>Bacteria</taxon>
        <taxon>Pseudomonadati</taxon>
        <taxon>Pseudomonadota</taxon>
        <taxon>Gammaproteobacteria</taxon>
        <taxon>Pasteurellales</taxon>
        <taxon>Pasteurellaceae</taxon>
        <taxon>Haemophilus</taxon>
    </lineage>
</organism>
<feature type="domain" description="HTH araC/xylS-type" evidence="6">
    <location>
        <begin position="197"/>
        <end position="295"/>
    </location>
</feature>
<evidence type="ECO:0000256" key="2">
    <source>
        <dbReference type="ARBA" id="ARBA00023015"/>
    </source>
</evidence>
<dbReference type="Gene3D" id="1.10.10.60">
    <property type="entry name" value="Homeodomain-like"/>
    <property type="match status" value="2"/>
</dbReference>
<evidence type="ECO:0000259" key="6">
    <source>
        <dbReference type="PROSITE" id="PS01124"/>
    </source>
</evidence>
<gene>
    <name evidence="7" type="ORF">AAX18_02120</name>
</gene>
<dbReference type="RefSeq" id="WP_046952798.1">
    <property type="nucleotide sequence ID" value="NZ_CP031238.1"/>
</dbReference>
<dbReference type="PATRIC" id="fig|726.54.peg.427"/>
<protein>
    <submittedName>
        <fullName evidence="7">AraC family transcriptional regulator</fullName>
    </submittedName>
</protein>
<proteinExistence type="predicted"/>
<dbReference type="CDD" id="cd06995">
    <property type="entry name" value="cupin_YkgD-like_N"/>
    <property type="match status" value="1"/>
</dbReference>
<accession>A0A0M3G8Y7</accession>